<comment type="similarity">
    <text evidence="1">Belongs to the universal ribosomal protein uL10 family.</text>
</comment>
<dbReference type="Ensembl" id="ENSFALT00000002868.2">
    <property type="protein sequence ID" value="ENSFALP00000002856.2"/>
    <property type="gene ID" value="ENSFALG00000002738.2"/>
</dbReference>
<evidence type="ECO:0000313" key="4">
    <source>
        <dbReference type="Ensembl" id="ENSFALP00000002856.2"/>
    </source>
</evidence>
<dbReference type="eggNOG" id="KOG4241">
    <property type="taxonomic scope" value="Eukaryota"/>
</dbReference>
<dbReference type="STRING" id="59894.ENSFALP00000002856"/>
<dbReference type="InterPro" id="IPR043141">
    <property type="entry name" value="Ribosomal_uL10-like_sf"/>
</dbReference>
<organism evidence="4 5">
    <name type="scientific">Ficedula albicollis</name>
    <name type="common">Collared flycatcher</name>
    <name type="synonym">Muscicapa albicollis</name>
    <dbReference type="NCBI Taxonomy" id="59894"/>
    <lineage>
        <taxon>Eukaryota</taxon>
        <taxon>Metazoa</taxon>
        <taxon>Chordata</taxon>
        <taxon>Craniata</taxon>
        <taxon>Vertebrata</taxon>
        <taxon>Euteleostomi</taxon>
        <taxon>Archelosauria</taxon>
        <taxon>Archosauria</taxon>
        <taxon>Dinosauria</taxon>
        <taxon>Saurischia</taxon>
        <taxon>Theropoda</taxon>
        <taxon>Coelurosauria</taxon>
        <taxon>Aves</taxon>
        <taxon>Neognathae</taxon>
        <taxon>Neoaves</taxon>
        <taxon>Telluraves</taxon>
        <taxon>Australaves</taxon>
        <taxon>Passeriformes</taxon>
        <taxon>Muscicapidae</taxon>
        <taxon>Ficedula</taxon>
    </lineage>
</organism>
<evidence type="ECO:0000256" key="1">
    <source>
        <dbReference type="ARBA" id="ARBA00008889"/>
    </source>
</evidence>
<dbReference type="AlphaFoldDB" id="U3JJA2"/>
<name>U3JJA2_FICAL</name>
<dbReference type="GeneTree" id="ENSGT00940000172406"/>
<keyword evidence="5" id="KW-1185">Reference proteome</keyword>
<gene>
    <name evidence="4" type="primary">MRPL10</name>
</gene>
<dbReference type="InterPro" id="IPR047865">
    <property type="entry name" value="Ribosomal_uL10_bac_type"/>
</dbReference>
<dbReference type="Gene3D" id="3.30.70.1730">
    <property type="match status" value="1"/>
</dbReference>
<reference evidence="4" key="2">
    <citation type="submission" date="2025-09" db="UniProtKB">
        <authorList>
            <consortium name="Ensembl"/>
        </authorList>
    </citation>
    <scope>IDENTIFICATION</scope>
</reference>
<dbReference type="PANTHER" id="PTHR11560">
    <property type="entry name" value="39S RIBOSOMAL PROTEIN L10, MITOCHONDRIAL"/>
    <property type="match status" value="1"/>
</dbReference>
<evidence type="ECO:0000256" key="3">
    <source>
        <dbReference type="ARBA" id="ARBA00035716"/>
    </source>
</evidence>
<evidence type="ECO:0000256" key="2">
    <source>
        <dbReference type="ARBA" id="ARBA00035707"/>
    </source>
</evidence>
<dbReference type="Proteomes" id="UP000016665">
    <property type="component" value="Unplaced"/>
</dbReference>
<sequence length="123" mass="13303">ALSQIMRPVLAQSKLRELLPLFVCRNVLLVSAEPRARELLRALRGAPQLTLLGAVIDDTILSRRGVESLAQLPSLELSQAQTAAALSLLPSQTSSLLQQGPARLTALLDEHARRLRGRSAGNH</sequence>
<protein>
    <recommendedName>
        <fullName evidence="2">Large ribosomal subunit protein uL10m</fullName>
    </recommendedName>
    <alternativeName>
        <fullName evidence="3">39S ribosomal protein L10, mitochondrial</fullName>
    </alternativeName>
</protein>
<accession>U3JJA2</accession>
<dbReference type="SUPFAM" id="SSF160369">
    <property type="entry name" value="Ribosomal protein L10-like"/>
    <property type="match status" value="1"/>
</dbReference>
<reference evidence="4" key="1">
    <citation type="submission" date="2025-08" db="UniProtKB">
        <authorList>
            <consortium name="Ensembl"/>
        </authorList>
    </citation>
    <scope>IDENTIFICATION</scope>
</reference>
<dbReference type="HOGENOM" id="CLU_2102398_0_0_1"/>
<proteinExistence type="inferred from homology"/>
<evidence type="ECO:0000313" key="5">
    <source>
        <dbReference type="Proteomes" id="UP000016665"/>
    </source>
</evidence>